<sequence length="51" mass="6135">MFRQKAGRRCLKKEQKNRFDDCAFWVFKGSYVHFDPQVMMPIAESYSISKE</sequence>
<protein>
    <submittedName>
        <fullName evidence="1">Uncharacterized protein</fullName>
    </submittedName>
</protein>
<evidence type="ECO:0000313" key="1">
    <source>
        <dbReference type="EMBL" id="EGC68501.1"/>
    </source>
</evidence>
<proteinExistence type="predicted"/>
<comment type="caution">
    <text evidence="1">The sequence shown here is derived from an EMBL/GenBank/DDBJ whole genome shotgun (WGS) entry which is preliminary data.</text>
</comment>
<dbReference type="EMBL" id="AEWT01000027">
    <property type="protein sequence ID" value="EGC68501.1"/>
    <property type="molecule type" value="Genomic_DNA"/>
</dbReference>
<gene>
    <name evidence="1" type="ORF">HMPREF9087_2781</name>
</gene>
<reference evidence="1 2" key="1">
    <citation type="submission" date="2011-01" db="EMBL/GenBank/DDBJ databases">
        <authorList>
            <person name="Muzny D."/>
            <person name="Qin X."/>
            <person name="Deng J."/>
            <person name="Jiang H."/>
            <person name="Liu Y."/>
            <person name="Qu J."/>
            <person name="Song X.-Z."/>
            <person name="Zhang L."/>
            <person name="Thornton R."/>
            <person name="Coyle M."/>
            <person name="Francisco L."/>
            <person name="Jackson L."/>
            <person name="Javaid M."/>
            <person name="Korchina V."/>
            <person name="Kovar C."/>
            <person name="Mata R."/>
            <person name="Mathew T."/>
            <person name="Ngo R."/>
            <person name="Nguyen L."/>
            <person name="Nguyen N."/>
            <person name="Okwuonu G."/>
            <person name="Ongeri F."/>
            <person name="Pham C."/>
            <person name="Simmons D."/>
            <person name="Wilczek-Boney K."/>
            <person name="Hale W."/>
            <person name="Jakkamsetti A."/>
            <person name="Pham P."/>
            <person name="Ruth R."/>
            <person name="San Lucas F."/>
            <person name="Warren J."/>
            <person name="Zhang J."/>
            <person name="Zhao Z."/>
            <person name="Zhou C."/>
            <person name="Zhu D."/>
            <person name="Lee S."/>
            <person name="Bess C."/>
            <person name="Blankenburg K."/>
            <person name="Forbes L."/>
            <person name="Fu Q."/>
            <person name="Gubbala S."/>
            <person name="Hirani K."/>
            <person name="Jayaseelan J.C."/>
            <person name="Lara F."/>
            <person name="Munidasa M."/>
            <person name="Palculict T."/>
            <person name="Patil S."/>
            <person name="Pu L.-L."/>
            <person name="Saada N."/>
            <person name="Tang L."/>
            <person name="Weissenberger G."/>
            <person name="Zhu Y."/>
            <person name="Hemphill L."/>
            <person name="Shang Y."/>
            <person name="Youmans B."/>
            <person name="Ayvaz T."/>
            <person name="Ross M."/>
            <person name="Santibanez J."/>
            <person name="Aqrawi P."/>
            <person name="Gross S."/>
            <person name="Joshi V."/>
            <person name="Fowler G."/>
            <person name="Nazareth L."/>
            <person name="Reid J."/>
            <person name="Worley K."/>
            <person name="Petrosino J."/>
            <person name="Highlander S."/>
            <person name="Gibbs R."/>
        </authorList>
    </citation>
    <scope>NUCLEOTIDE SEQUENCE [LARGE SCALE GENOMIC DNA]</scope>
    <source>
        <strain evidence="1 2">ATCC 12755</strain>
    </source>
</reference>
<evidence type="ECO:0000313" key="2">
    <source>
        <dbReference type="Proteomes" id="UP000004835"/>
    </source>
</evidence>
<name>F0EMY9_ENTCA</name>
<dbReference type="HOGENOM" id="CLU_3098392_0_0_9"/>
<accession>F0EMY9</accession>
<dbReference type="Proteomes" id="UP000004835">
    <property type="component" value="Unassembled WGS sequence"/>
</dbReference>
<dbReference type="AlphaFoldDB" id="F0EMY9"/>
<organism evidence="1 2">
    <name type="scientific">Enterococcus casseliflavus ATCC 12755</name>
    <dbReference type="NCBI Taxonomy" id="888066"/>
    <lineage>
        <taxon>Bacteria</taxon>
        <taxon>Bacillati</taxon>
        <taxon>Bacillota</taxon>
        <taxon>Bacilli</taxon>
        <taxon>Lactobacillales</taxon>
        <taxon>Enterococcaceae</taxon>
        <taxon>Enterococcus</taxon>
    </lineage>
</organism>